<sequence length="257" mass="27939">MATKPKPINAAMKKALRKAATHLAIKAPGLTAESKAYEVWLAFEAALALHNAGAIVQPRNHHDSATNIFYVRGGPGNIPYIHLAASDAPCHFLIVWKGGQLELHISLNHQPILRNNRHELDVSIVQRAFAHAARHDPKTRPYGGPRFIGVELKAYQAEKTLDKNIARSLIGLALDLDPGAVAPTVEFKTRSGDILVSGAFRSPQYFLLTTAQLRPSSERLLATYGIKHGAEIHPNSPAAQIAINDIVAAVETRLETT</sequence>
<dbReference type="AlphaFoldDB" id="A0A846MWX2"/>
<evidence type="ECO:0000313" key="2">
    <source>
        <dbReference type="Proteomes" id="UP000570514"/>
    </source>
</evidence>
<dbReference type="EMBL" id="JAASRM010000001">
    <property type="protein sequence ID" value="NIK87562.1"/>
    <property type="molecule type" value="Genomic_DNA"/>
</dbReference>
<evidence type="ECO:0000313" key="1">
    <source>
        <dbReference type="EMBL" id="NIK87562.1"/>
    </source>
</evidence>
<organism evidence="1 2">
    <name type="scientific">Rhizomicrobium palustre</name>
    <dbReference type="NCBI Taxonomy" id="189966"/>
    <lineage>
        <taxon>Bacteria</taxon>
        <taxon>Pseudomonadati</taxon>
        <taxon>Pseudomonadota</taxon>
        <taxon>Alphaproteobacteria</taxon>
        <taxon>Micropepsales</taxon>
        <taxon>Micropepsaceae</taxon>
        <taxon>Rhizomicrobium</taxon>
    </lineage>
</organism>
<comment type="caution">
    <text evidence="1">The sequence shown here is derived from an EMBL/GenBank/DDBJ whole genome shotgun (WGS) entry which is preliminary data.</text>
</comment>
<keyword evidence="2" id="KW-1185">Reference proteome</keyword>
<accession>A0A846MWX2</accession>
<gene>
    <name evidence="1" type="ORF">FHS83_000880</name>
</gene>
<name>A0A846MWX2_9PROT</name>
<protein>
    <submittedName>
        <fullName evidence="1">Uncharacterized protein</fullName>
    </submittedName>
</protein>
<dbReference type="RefSeq" id="WP_167081297.1">
    <property type="nucleotide sequence ID" value="NZ_BAAADC010000001.1"/>
</dbReference>
<proteinExistence type="predicted"/>
<dbReference type="Proteomes" id="UP000570514">
    <property type="component" value="Unassembled WGS sequence"/>
</dbReference>
<reference evidence="1 2" key="1">
    <citation type="submission" date="2020-03" db="EMBL/GenBank/DDBJ databases">
        <title>Genomic Encyclopedia of Type Strains, Phase IV (KMG-IV): sequencing the most valuable type-strain genomes for metagenomic binning, comparative biology and taxonomic classification.</title>
        <authorList>
            <person name="Goeker M."/>
        </authorList>
    </citation>
    <scope>NUCLEOTIDE SEQUENCE [LARGE SCALE GENOMIC DNA]</scope>
    <source>
        <strain evidence="1 2">DSM 19867</strain>
    </source>
</reference>